<accession>A0A922K2X6</accession>
<comment type="caution">
    <text evidence="2">The sequence shown here is derived from an EMBL/GenBank/DDBJ whole genome shotgun (WGS) entry which is preliminary data.</text>
</comment>
<reference evidence="2" key="1">
    <citation type="submission" date="2021-01" db="EMBL/GenBank/DDBJ databases">
        <authorList>
            <person name="Lovell J.T."/>
            <person name="Bentley N."/>
            <person name="Bhattarai G."/>
            <person name="Jenkins J.W."/>
            <person name="Sreedasyam A."/>
            <person name="Alarcon Y."/>
            <person name="Bock C."/>
            <person name="Boston L."/>
            <person name="Carlson J."/>
            <person name="Cervantes K."/>
            <person name="Clermont K."/>
            <person name="Krom N."/>
            <person name="Kubenka K."/>
            <person name="Mamidi S."/>
            <person name="Mattison C."/>
            <person name="Monteros M."/>
            <person name="Pisani C."/>
            <person name="Plott C."/>
            <person name="Rajasekar S."/>
            <person name="Rhein H.S."/>
            <person name="Rohla C."/>
            <person name="Song M."/>
            <person name="Hilaire R.S."/>
            <person name="Shu S."/>
            <person name="Wells L."/>
            <person name="Wang X."/>
            <person name="Webber J."/>
            <person name="Heerema R.J."/>
            <person name="Klein P."/>
            <person name="Conner P."/>
            <person name="Grauke L."/>
            <person name="Grimwood J."/>
            <person name="Schmutz J."/>
            <person name="Randall J.J."/>
        </authorList>
    </citation>
    <scope>NUCLEOTIDE SEQUENCE</scope>
    <source>
        <tissue evidence="2">Leaf</tissue>
    </source>
</reference>
<dbReference type="AlphaFoldDB" id="A0A922K2X6"/>
<feature type="region of interest" description="Disordered" evidence="1">
    <location>
        <begin position="149"/>
        <end position="174"/>
    </location>
</feature>
<evidence type="ECO:0000313" key="2">
    <source>
        <dbReference type="EMBL" id="KAG6730733.1"/>
    </source>
</evidence>
<sequence length="303" mass="33920">MCRSNCRRVPPTRTSPPHGCSSEISEGNEILLLRAKQPCREKQERQNAISLTLEWAVLGKKTWEKWLLEWHREGDRHKGKAELLAHTINLTAGRSVSPEILSHPSYKRLPGLINKAYHKRLFLPKTRVQCDCRDTLLVSFALDMPITGRGRGRSRGVRGGRGRGRSQRNDEVQDIVPIPALAAQDDAFSSSDDSTEPPDCIPSTEPNDIPIVDSQSANLDVPLSQKRGRGAAKSTEFEKLRKHGKIPLRIKDGETAPCCENATIFTTRVTWLVKHHMDLSHASWHAVPANEKEELVTRVQSLG</sequence>
<name>A0A922K2X6_CARIL</name>
<feature type="region of interest" description="Disordered" evidence="1">
    <location>
        <begin position="1"/>
        <end position="21"/>
    </location>
</feature>
<dbReference type="PANTHER" id="PTHR33499">
    <property type="entry name" value="OS12G0282400 PROTEIN-RELATED"/>
    <property type="match status" value="1"/>
</dbReference>
<evidence type="ECO:0000256" key="1">
    <source>
        <dbReference type="SAM" id="MobiDB-lite"/>
    </source>
</evidence>
<feature type="region of interest" description="Disordered" evidence="1">
    <location>
        <begin position="186"/>
        <end position="209"/>
    </location>
</feature>
<dbReference type="EMBL" id="CM031825">
    <property type="protein sequence ID" value="KAG6730733.1"/>
    <property type="molecule type" value="Genomic_DNA"/>
</dbReference>
<evidence type="ECO:0000313" key="3">
    <source>
        <dbReference type="Proteomes" id="UP000811246"/>
    </source>
</evidence>
<protein>
    <submittedName>
        <fullName evidence="2">Uncharacterized protein</fullName>
    </submittedName>
</protein>
<proteinExistence type="predicted"/>
<dbReference type="Proteomes" id="UP000811246">
    <property type="component" value="Chromosome 1"/>
</dbReference>
<gene>
    <name evidence="2" type="ORF">I3842_01G095400</name>
</gene>
<organism evidence="2 3">
    <name type="scientific">Carya illinoinensis</name>
    <name type="common">Pecan</name>
    <dbReference type="NCBI Taxonomy" id="32201"/>
    <lineage>
        <taxon>Eukaryota</taxon>
        <taxon>Viridiplantae</taxon>
        <taxon>Streptophyta</taxon>
        <taxon>Embryophyta</taxon>
        <taxon>Tracheophyta</taxon>
        <taxon>Spermatophyta</taxon>
        <taxon>Magnoliopsida</taxon>
        <taxon>eudicotyledons</taxon>
        <taxon>Gunneridae</taxon>
        <taxon>Pentapetalae</taxon>
        <taxon>rosids</taxon>
        <taxon>fabids</taxon>
        <taxon>Fagales</taxon>
        <taxon>Juglandaceae</taxon>
        <taxon>Carya</taxon>
    </lineage>
</organism>
<dbReference type="PANTHER" id="PTHR33499:SF11">
    <property type="entry name" value="NO APICAL MERISTEM-ASSOCIATED C-TERMINAL DOMAIN-CONTAINING PROTEIN"/>
    <property type="match status" value="1"/>
</dbReference>
<feature type="compositionally biased region" description="Basic residues" evidence="1">
    <location>
        <begin position="150"/>
        <end position="166"/>
    </location>
</feature>